<dbReference type="InterPro" id="IPR053135">
    <property type="entry name" value="AKR2_Oxidoreductase"/>
</dbReference>
<proteinExistence type="predicted"/>
<dbReference type="PANTHER" id="PTHR43312:SF1">
    <property type="entry name" value="NADP-DEPENDENT OXIDOREDUCTASE DOMAIN-CONTAINING PROTEIN"/>
    <property type="match status" value="1"/>
</dbReference>
<dbReference type="EMBL" id="QKYT01000593">
    <property type="protein sequence ID" value="RIA83172.1"/>
    <property type="molecule type" value="Genomic_DNA"/>
</dbReference>
<evidence type="ECO:0000259" key="1">
    <source>
        <dbReference type="Pfam" id="PF00248"/>
    </source>
</evidence>
<organism evidence="2 3">
    <name type="scientific">Glomus cerebriforme</name>
    <dbReference type="NCBI Taxonomy" id="658196"/>
    <lineage>
        <taxon>Eukaryota</taxon>
        <taxon>Fungi</taxon>
        <taxon>Fungi incertae sedis</taxon>
        <taxon>Mucoromycota</taxon>
        <taxon>Glomeromycotina</taxon>
        <taxon>Glomeromycetes</taxon>
        <taxon>Glomerales</taxon>
        <taxon>Glomeraceae</taxon>
        <taxon>Glomus</taxon>
    </lineage>
</organism>
<gene>
    <name evidence="2" type="ORF">C1645_743258</name>
</gene>
<dbReference type="STRING" id="658196.A0A397SCE8"/>
<dbReference type="CDD" id="cd19099">
    <property type="entry name" value="AKR_unchar"/>
    <property type="match status" value="1"/>
</dbReference>
<sequence>MSIEKLSRVGIGMYRMCLGSKLNENALYKALNREIDGSKINVIDTSTNYCDGESESLVGKVLKSSNKNLLSRSELFLATKYGYIQGNNMTLYQNGSFKNVPDEHIVHYGPNCFHCIHPEFMKDQINRSLHRMQTKYVDILFIHNPEYFLMDKIKSSNENVKGYQKQMLDRISQSFESMEEAIYKGQILSYGISSNSFSLTEEDKHFLPFYDLIDRAKEASKRVRKTENHGFAAVQMPANLLERCGLETTARWAKQNGLKVFINRPLNAFNEDGAFRLASYPKTDYEHIKSSTISNLETLRRGGESNFDGQIRFIIDLIKQMDNVLPYIKNVFEWENYQISVNSTIRQFQVEADINSILQHFLNTFETEVRHRGSQAVRNYLIEKYNIEELKDENKRIEEVALEFLLNSGVVDVVLMGMTREEYVDFAKGMLQKFKN</sequence>
<feature type="domain" description="NADP-dependent oxidoreductase" evidence="1">
    <location>
        <begin position="9"/>
        <end position="264"/>
    </location>
</feature>
<reference evidence="2 3" key="1">
    <citation type="submission" date="2018-06" db="EMBL/GenBank/DDBJ databases">
        <title>Comparative genomics reveals the genomic features of Rhizophagus irregularis, R. cerebriforme, R. diaphanum and Gigaspora rosea, and their symbiotic lifestyle signature.</title>
        <authorList>
            <person name="Morin E."/>
            <person name="San Clemente H."/>
            <person name="Chen E.C.H."/>
            <person name="De La Providencia I."/>
            <person name="Hainaut M."/>
            <person name="Kuo A."/>
            <person name="Kohler A."/>
            <person name="Murat C."/>
            <person name="Tang N."/>
            <person name="Roy S."/>
            <person name="Loubradou J."/>
            <person name="Henrissat B."/>
            <person name="Grigoriev I.V."/>
            <person name="Corradi N."/>
            <person name="Roux C."/>
            <person name="Martin F.M."/>
        </authorList>
    </citation>
    <scope>NUCLEOTIDE SEQUENCE [LARGE SCALE GENOMIC DNA]</scope>
    <source>
        <strain evidence="2 3">DAOM 227022</strain>
    </source>
</reference>
<protein>
    <submittedName>
        <fullName evidence="2">NADP-dependent oxidoreductase domain-containing protein</fullName>
    </submittedName>
</protein>
<accession>A0A397SCE8</accession>
<dbReference type="Pfam" id="PF00248">
    <property type="entry name" value="Aldo_ket_red"/>
    <property type="match status" value="1"/>
</dbReference>
<dbReference type="InterPro" id="IPR036812">
    <property type="entry name" value="NAD(P)_OxRdtase_dom_sf"/>
</dbReference>
<keyword evidence="3" id="KW-1185">Reference proteome</keyword>
<dbReference type="Gene3D" id="3.20.20.100">
    <property type="entry name" value="NADP-dependent oxidoreductase domain"/>
    <property type="match status" value="1"/>
</dbReference>
<comment type="caution">
    <text evidence="2">The sequence shown here is derived from an EMBL/GenBank/DDBJ whole genome shotgun (WGS) entry which is preliminary data.</text>
</comment>
<dbReference type="AlphaFoldDB" id="A0A397SCE8"/>
<name>A0A397SCE8_9GLOM</name>
<dbReference type="OrthoDB" id="48988at2759"/>
<evidence type="ECO:0000313" key="2">
    <source>
        <dbReference type="EMBL" id="RIA83172.1"/>
    </source>
</evidence>
<dbReference type="SUPFAM" id="SSF51430">
    <property type="entry name" value="NAD(P)-linked oxidoreductase"/>
    <property type="match status" value="1"/>
</dbReference>
<evidence type="ECO:0000313" key="3">
    <source>
        <dbReference type="Proteomes" id="UP000265703"/>
    </source>
</evidence>
<dbReference type="Proteomes" id="UP000265703">
    <property type="component" value="Unassembled WGS sequence"/>
</dbReference>
<dbReference type="PANTHER" id="PTHR43312">
    <property type="entry name" value="D-THREO-ALDOSE 1-DEHYDROGENASE"/>
    <property type="match status" value="1"/>
</dbReference>
<dbReference type="InterPro" id="IPR023210">
    <property type="entry name" value="NADP_OxRdtase_dom"/>
</dbReference>